<comment type="caution">
    <text evidence="2">The sequence shown here is derived from an EMBL/GenBank/DDBJ whole genome shotgun (WGS) entry which is preliminary data.</text>
</comment>
<feature type="compositionally biased region" description="Basic and acidic residues" evidence="1">
    <location>
        <begin position="28"/>
        <end position="42"/>
    </location>
</feature>
<dbReference type="VEuPathDB" id="ToxoDB:TGCOUG_391820"/>
<organism evidence="2 3">
    <name type="scientific">Toxoplasma gondii COUG</name>
    <dbReference type="NCBI Taxonomy" id="1074873"/>
    <lineage>
        <taxon>Eukaryota</taxon>
        <taxon>Sar</taxon>
        <taxon>Alveolata</taxon>
        <taxon>Apicomplexa</taxon>
        <taxon>Conoidasida</taxon>
        <taxon>Coccidia</taxon>
        <taxon>Eucoccidiorida</taxon>
        <taxon>Eimeriorina</taxon>
        <taxon>Sarcocystidae</taxon>
        <taxon>Toxoplasma</taxon>
    </lineage>
</organism>
<name>A0A2G8Y9L7_TOXGO</name>
<evidence type="ECO:0000313" key="3">
    <source>
        <dbReference type="Proteomes" id="UP000236343"/>
    </source>
</evidence>
<feature type="compositionally biased region" description="Polar residues" evidence="1">
    <location>
        <begin position="43"/>
        <end position="57"/>
    </location>
</feature>
<feature type="region of interest" description="Disordered" evidence="1">
    <location>
        <begin position="1"/>
        <end position="106"/>
    </location>
</feature>
<sequence>MAPRATTGDSGIADRKGTSVSALEDEDKNQRAVENRTWRGEKWTSSPASLLSVQARSEASKNAAPTGPLELSEPPRDLETSEDESPSSEDEHEHENADPFDLDEDKEEEREARLYDWVRESARLFTGDLGGDVAWPQRRFACSFWRDKVVGVGGPLHLAGALKLWDAATGFLDSCSISAGSQELVRSIASDQRGGPLVLSAGQRRGGAALTFWGYFAVDQLANFHMI</sequence>
<protein>
    <submittedName>
        <fullName evidence="2">Uncharacterized protein</fullName>
    </submittedName>
</protein>
<dbReference type="AlphaFoldDB" id="A0A2G8Y9L7"/>
<accession>A0A2G8Y9L7</accession>
<proteinExistence type="predicted"/>
<dbReference type="Proteomes" id="UP000236343">
    <property type="component" value="Unassembled WGS sequence"/>
</dbReference>
<gene>
    <name evidence="2" type="ORF">TGCOUG_391820</name>
</gene>
<evidence type="ECO:0000256" key="1">
    <source>
        <dbReference type="SAM" id="MobiDB-lite"/>
    </source>
</evidence>
<dbReference type="EMBL" id="AGQR02000564">
    <property type="protein sequence ID" value="PIM03951.1"/>
    <property type="molecule type" value="Genomic_DNA"/>
</dbReference>
<evidence type="ECO:0000313" key="2">
    <source>
        <dbReference type="EMBL" id="PIM03951.1"/>
    </source>
</evidence>
<reference evidence="2 3" key="1">
    <citation type="journal article" date="2016" name="Nat. Commun.">
        <title>Local admixture of amplified and diversified secreted pathogenesis determinants shapes mosaic Toxoplasma gondii genomes.</title>
        <authorList>
            <person name="Lorenzi H."/>
            <person name="Khan A."/>
            <person name="Behnke M.S."/>
            <person name="Namasivayam S."/>
            <person name="Swapna L.S."/>
            <person name="Hadjithomas M."/>
            <person name="Karamycheva S."/>
            <person name="Pinney D."/>
            <person name="Brunk B.P."/>
            <person name="Ajioka J.W."/>
            <person name="Ajzenberg D."/>
            <person name="Boothroyd J.C."/>
            <person name="Boyle J.P."/>
            <person name="Darde M.L."/>
            <person name="Diaz-Miranda M.A."/>
            <person name="Dubey J.P."/>
            <person name="Fritz H.M."/>
            <person name="Gennari S.M."/>
            <person name="Gregory B.D."/>
            <person name="Kim K."/>
            <person name="Saeij J.P."/>
            <person name="Su C."/>
            <person name="White M.W."/>
            <person name="Zhu X.Q."/>
            <person name="Howe D.K."/>
            <person name="Rosenthal B.M."/>
            <person name="Grigg M.E."/>
            <person name="Parkinson J."/>
            <person name="Liu L."/>
            <person name="Kissinger J.C."/>
            <person name="Roos D.S."/>
            <person name="Sibley L.D."/>
        </authorList>
    </citation>
    <scope>NUCLEOTIDE SEQUENCE [LARGE SCALE GENOMIC DNA]</scope>
    <source>
        <strain evidence="2 3">COUG</strain>
    </source>
</reference>